<gene>
    <name evidence="1" type="ORF">NP596_02055</name>
</gene>
<evidence type="ECO:0000313" key="1">
    <source>
        <dbReference type="EMBL" id="MCQ8127227.1"/>
    </source>
</evidence>
<proteinExistence type="predicted"/>
<name>A0ABT1U082_9GAMM</name>
<comment type="caution">
    <text evidence="1">The sequence shown here is derived from an EMBL/GenBank/DDBJ whole genome shotgun (WGS) entry which is preliminary data.</text>
</comment>
<evidence type="ECO:0000313" key="2">
    <source>
        <dbReference type="Proteomes" id="UP001524586"/>
    </source>
</evidence>
<dbReference type="EMBL" id="JANIBK010000005">
    <property type="protein sequence ID" value="MCQ8127227.1"/>
    <property type="molecule type" value="Genomic_DNA"/>
</dbReference>
<protein>
    <submittedName>
        <fullName evidence="1">Uncharacterized protein</fullName>
    </submittedName>
</protein>
<organism evidence="1 2">
    <name type="scientific">Methylomonas rivi</name>
    <dbReference type="NCBI Taxonomy" id="2952226"/>
    <lineage>
        <taxon>Bacteria</taxon>
        <taxon>Pseudomonadati</taxon>
        <taxon>Pseudomonadota</taxon>
        <taxon>Gammaproteobacteria</taxon>
        <taxon>Methylococcales</taxon>
        <taxon>Methylococcaceae</taxon>
        <taxon>Methylomonas</taxon>
    </lineage>
</organism>
<accession>A0ABT1U082</accession>
<sequence length="487" mass="56175">MKSFSIDPLRQAFSVLPEQAHNSGNEAIDMRYFYVPSNHAKALHPDNVLVVGIRGSGKSEWWKELQNPDLRELVSELSPRAELGKIDCYVGFGAPNDKRYPTKRVFEDLLGKNISAQIIWRTVIAWSLLDTKYFPPKLSSWQDRITYYQTHFEAIDNQLLDLDNELVTKNRKAVILFDALERTSDSWNYLRQILKGLLQVGLDFRSYRAIRLKIFVRPDMLEDPYVTNFPDSSKLTNNSAKLDWTKIELFNLLWQYLGNASTGGQEFRDECARFFNQHWKQYQKFNIWIIPEEMQKDEKLQRNIFHALAGEWMGPNAKRGFPYIWLPNHLGDAHGKVSPRSFLTALSEAATANLIKDQKHPLQYQAIKKGVQEASKIRVEEFKEDYPWVHLLIGPLKGLSVPCPFESIAEKWEEQNTLITLTDRLRNTDENTVKLPPSRLDQGPSGVKQDLVDLGIFEIKRDGRINLPDVYRVGYGLGRRGGVPPVK</sequence>
<dbReference type="RefSeq" id="WP_256613542.1">
    <property type="nucleotide sequence ID" value="NZ_JANIBK010000005.1"/>
</dbReference>
<reference evidence="1 2" key="1">
    <citation type="submission" date="2022-07" db="EMBL/GenBank/DDBJ databases">
        <title>Methylomonas rivi sp. nov., Methylomonas rosea sp. nov., Methylomonas aureus sp. nov. and Methylomonas subterranea sp. nov., four novel methanotrophs isolated from a freshwater creek and the deep terrestrial subsurface.</title>
        <authorList>
            <person name="Abin C."/>
            <person name="Sankaranarayanan K."/>
            <person name="Garner C."/>
            <person name="Sindelar R."/>
            <person name="Kotary K."/>
            <person name="Garner R."/>
            <person name="Barclay S."/>
            <person name="Lawson P."/>
            <person name="Krumholz L."/>
        </authorList>
    </citation>
    <scope>NUCLEOTIDE SEQUENCE [LARGE SCALE GENOMIC DNA]</scope>
    <source>
        <strain evidence="1 2">WSC-6</strain>
    </source>
</reference>
<dbReference type="Proteomes" id="UP001524586">
    <property type="component" value="Unassembled WGS sequence"/>
</dbReference>
<keyword evidence="2" id="KW-1185">Reference proteome</keyword>